<dbReference type="EMBL" id="ACVA01000031">
    <property type="protein sequence ID" value="EEX18771.1"/>
    <property type="molecule type" value="Genomic_DNA"/>
</dbReference>
<dbReference type="STRING" id="649761.HMPREF0973_01306"/>
<keyword evidence="2" id="KW-1185">Reference proteome</keyword>
<evidence type="ECO:0000313" key="1">
    <source>
        <dbReference type="EMBL" id="EEX18771.1"/>
    </source>
</evidence>
<proteinExistence type="predicted"/>
<comment type="caution">
    <text evidence="1">The sequence shown here is derived from an EMBL/GenBank/DDBJ whole genome shotgun (WGS) entry which is preliminary data.</text>
</comment>
<dbReference type="HOGENOM" id="CLU_2668076_0_0_10"/>
<protein>
    <submittedName>
        <fullName evidence="1">Uncharacterized protein</fullName>
    </submittedName>
</protein>
<evidence type="ECO:0000313" key="2">
    <source>
        <dbReference type="Proteomes" id="UP000003327"/>
    </source>
</evidence>
<dbReference type="Proteomes" id="UP000003327">
    <property type="component" value="Unassembled WGS sequence"/>
</dbReference>
<name>C9MNW7_9BACT</name>
<reference evidence="1 2" key="1">
    <citation type="submission" date="2009-09" db="EMBL/GenBank/DDBJ databases">
        <authorList>
            <person name="Weinstock G."/>
            <person name="Sodergren E."/>
            <person name="Clifton S."/>
            <person name="Fulton L."/>
            <person name="Fulton B."/>
            <person name="Courtney L."/>
            <person name="Fronick C."/>
            <person name="Harrison M."/>
            <person name="Strong C."/>
            <person name="Farmer C."/>
            <person name="Delahaunty K."/>
            <person name="Markovic C."/>
            <person name="Hall O."/>
            <person name="Minx P."/>
            <person name="Tomlinson C."/>
            <person name="Mitreva M."/>
            <person name="Nelson J."/>
            <person name="Hou S."/>
            <person name="Wollam A."/>
            <person name="Pepin K.H."/>
            <person name="Johnson M."/>
            <person name="Bhonagiri V."/>
            <person name="Nash W.E."/>
            <person name="Warren W."/>
            <person name="Chinwalla A."/>
            <person name="Mardis E.R."/>
            <person name="Wilson R.K."/>
        </authorList>
    </citation>
    <scope>NUCLEOTIDE SEQUENCE [LARGE SCALE GENOMIC DNA]</scope>
    <source>
        <strain evidence="1 2">F0319</strain>
    </source>
</reference>
<dbReference type="AlphaFoldDB" id="C9MNW7"/>
<gene>
    <name evidence="1" type="ORF">HMPREF0973_01306</name>
</gene>
<accession>C9MNW7</accession>
<organism evidence="1 2">
    <name type="scientific">Prevotella veroralis F0319</name>
    <dbReference type="NCBI Taxonomy" id="649761"/>
    <lineage>
        <taxon>Bacteria</taxon>
        <taxon>Pseudomonadati</taxon>
        <taxon>Bacteroidota</taxon>
        <taxon>Bacteroidia</taxon>
        <taxon>Bacteroidales</taxon>
        <taxon>Prevotellaceae</taxon>
        <taxon>Prevotella</taxon>
    </lineage>
</organism>
<sequence length="75" mass="8346">MIVPIIHLEKKHRLNVGTDALVCPSSGCFLVNKLGCEGGQTRASVPTLSCHIVQLVLRLSKKYDVISIRLSYYFD</sequence>